<dbReference type="SMART" id="SM00382">
    <property type="entry name" value="AAA"/>
    <property type="match status" value="1"/>
</dbReference>
<evidence type="ECO:0000256" key="5">
    <source>
        <dbReference type="ARBA" id="ARBA00022741"/>
    </source>
</evidence>
<evidence type="ECO:0000256" key="9">
    <source>
        <dbReference type="SAM" id="Phobius"/>
    </source>
</evidence>
<dbReference type="PROSITE" id="PS50893">
    <property type="entry name" value="ABC_TRANSPORTER_2"/>
    <property type="match status" value="1"/>
</dbReference>
<dbReference type="InterPro" id="IPR017871">
    <property type="entry name" value="ABC_transporter-like_CS"/>
</dbReference>
<keyword evidence="5" id="KW-0547">Nucleotide-binding</keyword>
<feature type="transmembrane region" description="Helical" evidence="9">
    <location>
        <begin position="274"/>
        <end position="299"/>
    </location>
</feature>
<evidence type="ECO:0000256" key="1">
    <source>
        <dbReference type="ARBA" id="ARBA00004141"/>
    </source>
</evidence>
<keyword evidence="6" id="KW-0067">ATP-binding</keyword>
<evidence type="ECO:0000256" key="4">
    <source>
        <dbReference type="ARBA" id="ARBA00022692"/>
    </source>
</evidence>
<dbReference type="InterPro" id="IPR003593">
    <property type="entry name" value="AAA+_ATPase"/>
</dbReference>
<dbReference type="PROSITE" id="PS00211">
    <property type="entry name" value="ABC_TRANSPORTER_1"/>
    <property type="match status" value="1"/>
</dbReference>
<organism evidence="11 12">
    <name type="scientific">Penstemon smallii</name>
    <dbReference type="NCBI Taxonomy" id="265156"/>
    <lineage>
        <taxon>Eukaryota</taxon>
        <taxon>Viridiplantae</taxon>
        <taxon>Streptophyta</taxon>
        <taxon>Embryophyta</taxon>
        <taxon>Tracheophyta</taxon>
        <taxon>Spermatophyta</taxon>
        <taxon>Magnoliopsida</taxon>
        <taxon>eudicotyledons</taxon>
        <taxon>Gunneridae</taxon>
        <taxon>Pentapetalae</taxon>
        <taxon>asterids</taxon>
        <taxon>lamiids</taxon>
        <taxon>Lamiales</taxon>
        <taxon>Plantaginaceae</taxon>
        <taxon>Cheloneae</taxon>
        <taxon>Penstemon</taxon>
    </lineage>
</organism>
<dbReference type="GO" id="GO:0016020">
    <property type="term" value="C:membrane"/>
    <property type="evidence" value="ECO:0007669"/>
    <property type="project" value="UniProtKB-SubCell"/>
</dbReference>
<gene>
    <name evidence="11" type="ORF">ACJIZ3_023050</name>
</gene>
<accession>A0ABD3TN25</accession>
<dbReference type="GO" id="GO:0005524">
    <property type="term" value="F:ATP binding"/>
    <property type="evidence" value="ECO:0007669"/>
    <property type="project" value="UniProtKB-KW"/>
</dbReference>
<dbReference type="AlphaFoldDB" id="A0ABD3TN25"/>
<dbReference type="CDD" id="cd03263">
    <property type="entry name" value="ABC_subfamily_A"/>
    <property type="match status" value="1"/>
</dbReference>
<dbReference type="InterPro" id="IPR013525">
    <property type="entry name" value="ABC2_TM"/>
</dbReference>
<evidence type="ECO:0000259" key="10">
    <source>
        <dbReference type="PROSITE" id="PS50893"/>
    </source>
</evidence>
<dbReference type="InterPro" id="IPR056788">
    <property type="entry name" value="ABCA2/9/11_C"/>
</dbReference>
<sequence length="944" mass="105911">MDLLEGMPLLRQQTVALLKKNYILSMRQRKITFLQLFSSLIFMSILFGINKTTDSDTNTPLARAVTDPKPIIDPPIPPCEDKFFIATPCFDFVWSGDGQRIDSIVSRIMANNPGRNIPPHKVKSFKRKSEMTEWLINNNMRTPGALQFEELNATVISYGTKTNSTTTRIGRNFEDPTFKFQMPLQLAASREIARSLIGDPNFSWHVGLKEFAHPAYAAEKREGVPVEGVDFMSGVFYMAPVMFMFVFQIGAVVLEKDLKHRQALTIMGLFDTAYWGSWLIWNGLITIVSSLVIVVFGLILRMDLFVKNNVFLVFLFFFLFQFNMSALGLMISTFMKKPSSSTSMGFFIFILSVICMIIGQIALIYKSETKGQYKILWSLFPPNLFFSGLSILYGGMSTGGIRWSNLSVCEEGIAPGDCFPLSFFSSWLIWTIFLWIALTLYLDNVIPTSSGARKSFTYFLKRSYWNGRDESFDSTSAESPDYIEPDDEGVIEEEKFTKEQAKNGIIDPNFAVQFRALTKKYTKLINIKFRKCCCCCFYCTCETTKPFVAVRGLWMNFAKDQLFCLLGPNGAGKTTSISCLTGITPVSSGDVLVYGNSIRSTSGMQNIRRMMGVCAQFDTLWDKMSSLEHLELFASVKGLHPSLHKSEAQRLLDQVKLSGAANIRAGSYSGGMKRRLSFAIALIGDPKLVILDEPTTGMDPIARRHVWSVIEAAKQGRSIILTTHSMEEADILSDRIGIMAKGRLRCIGTSTLLKSKFGTGFTAKVSFPKVDSRDEQEDVHLECRNAVKDYFKQHLNVIPKEETKYFLAFVIEREKEEMLEDFFADLERKENEFGILNTEIGLATLEEVFLNIAKKAEVENVDETNESMQVVTLPSGATVSVPLGAKNVEVPGSRTLENPNGLMVELTWRQDSQGNLCIAGQSDEMPVPDLFPLPVLRANPPGNV</sequence>
<keyword evidence="8 9" id="KW-0472">Membrane</keyword>
<feature type="transmembrane region" description="Helical" evidence="9">
    <location>
        <begin position="235"/>
        <end position="254"/>
    </location>
</feature>
<evidence type="ECO:0000313" key="12">
    <source>
        <dbReference type="Proteomes" id="UP001634393"/>
    </source>
</evidence>
<evidence type="ECO:0000256" key="2">
    <source>
        <dbReference type="ARBA" id="ARBA00008526"/>
    </source>
</evidence>
<dbReference type="InterPro" id="IPR003439">
    <property type="entry name" value="ABC_transporter-like_ATP-bd"/>
</dbReference>
<comment type="subcellular location">
    <subcellularLocation>
        <location evidence="1">Membrane</location>
        <topology evidence="1">Multi-pass membrane protein</topology>
    </subcellularLocation>
</comment>
<dbReference type="InterPro" id="IPR026082">
    <property type="entry name" value="ABCA"/>
</dbReference>
<dbReference type="PANTHER" id="PTHR19229:SF223">
    <property type="entry name" value="ABC TRANSPORTER A FAMILY MEMBER 11-LIKE"/>
    <property type="match status" value="1"/>
</dbReference>
<comment type="similarity">
    <text evidence="2">Belongs to the ABC transporter superfamily. ABCA family. CPR flippase (TC 3.A.1.211) subfamily.</text>
</comment>
<dbReference type="InterPro" id="IPR027417">
    <property type="entry name" value="P-loop_NTPase"/>
</dbReference>
<evidence type="ECO:0000256" key="3">
    <source>
        <dbReference type="ARBA" id="ARBA00022448"/>
    </source>
</evidence>
<dbReference type="Pfam" id="PF00005">
    <property type="entry name" value="ABC_tran"/>
    <property type="match status" value="1"/>
</dbReference>
<keyword evidence="12" id="KW-1185">Reference proteome</keyword>
<dbReference type="FunFam" id="3.40.50.300:FF:000665">
    <property type="entry name" value="ABC transporter A family member 2"/>
    <property type="match status" value="1"/>
</dbReference>
<feature type="transmembrane region" description="Helical" evidence="9">
    <location>
        <begin position="375"/>
        <end position="396"/>
    </location>
</feature>
<reference evidence="11 12" key="1">
    <citation type="submission" date="2024-12" db="EMBL/GenBank/DDBJ databases">
        <title>The unique morphological basis and parallel evolutionary history of personate flowers in Penstemon.</title>
        <authorList>
            <person name="Depatie T.H."/>
            <person name="Wessinger C.A."/>
        </authorList>
    </citation>
    <scope>NUCLEOTIDE SEQUENCE [LARGE SCALE GENOMIC DNA]</scope>
    <source>
        <strain evidence="11">WTNN_2</strain>
        <tissue evidence="11">Leaf</tissue>
    </source>
</reference>
<dbReference type="PANTHER" id="PTHR19229">
    <property type="entry name" value="ATP-BINDING CASSETTE TRANSPORTER SUBFAMILY A ABCA"/>
    <property type="match status" value="1"/>
</dbReference>
<evidence type="ECO:0000256" key="7">
    <source>
        <dbReference type="ARBA" id="ARBA00022989"/>
    </source>
</evidence>
<dbReference type="Pfam" id="PF25158">
    <property type="entry name" value="ABCA11_C"/>
    <property type="match status" value="1"/>
</dbReference>
<name>A0ABD3TN25_9LAMI</name>
<keyword evidence="7 9" id="KW-1133">Transmembrane helix</keyword>
<feature type="transmembrane region" description="Helical" evidence="9">
    <location>
        <begin position="344"/>
        <end position="363"/>
    </location>
</feature>
<evidence type="ECO:0000313" key="11">
    <source>
        <dbReference type="EMBL" id="KAL3838459.1"/>
    </source>
</evidence>
<dbReference type="Pfam" id="PF12698">
    <property type="entry name" value="ABC2_membrane_3"/>
    <property type="match status" value="1"/>
</dbReference>
<keyword evidence="3" id="KW-0813">Transport</keyword>
<evidence type="ECO:0000256" key="8">
    <source>
        <dbReference type="ARBA" id="ARBA00023136"/>
    </source>
</evidence>
<dbReference type="Proteomes" id="UP001634393">
    <property type="component" value="Unassembled WGS sequence"/>
</dbReference>
<comment type="caution">
    <text evidence="11">The sequence shown here is derived from an EMBL/GenBank/DDBJ whole genome shotgun (WGS) entry which is preliminary data.</text>
</comment>
<dbReference type="Gene3D" id="3.40.50.300">
    <property type="entry name" value="P-loop containing nucleotide triphosphate hydrolases"/>
    <property type="match status" value="1"/>
</dbReference>
<dbReference type="SUPFAM" id="SSF52540">
    <property type="entry name" value="P-loop containing nucleoside triphosphate hydrolases"/>
    <property type="match status" value="1"/>
</dbReference>
<evidence type="ECO:0000256" key="6">
    <source>
        <dbReference type="ARBA" id="ARBA00022840"/>
    </source>
</evidence>
<feature type="transmembrane region" description="Helical" evidence="9">
    <location>
        <begin position="311"/>
        <end position="332"/>
    </location>
</feature>
<dbReference type="EMBL" id="JBJXBP010000003">
    <property type="protein sequence ID" value="KAL3838459.1"/>
    <property type="molecule type" value="Genomic_DNA"/>
</dbReference>
<keyword evidence="4 9" id="KW-0812">Transmembrane</keyword>
<feature type="transmembrane region" description="Helical" evidence="9">
    <location>
        <begin position="427"/>
        <end position="446"/>
    </location>
</feature>
<protein>
    <recommendedName>
        <fullName evidence="10">ABC transporter domain-containing protein</fullName>
    </recommendedName>
</protein>
<proteinExistence type="inferred from homology"/>
<feature type="domain" description="ABC transporter" evidence="10">
    <location>
        <begin position="522"/>
        <end position="766"/>
    </location>
</feature>